<dbReference type="AlphaFoldDB" id="A0A1M7G197"/>
<reference evidence="2 3" key="1">
    <citation type="submission" date="2016-10" db="EMBL/GenBank/DDBJ databases">
        <authorList>
            <person name="de Groot N.N."/>
        </authorList>
    </citation>
    <scope>NUCLEOTIDE SEQUENCE [LARGE SCALE GENOMIC DNA]</scope>
    <source>
        <strain evidence="2 3">GAS522</strain>
    </source>
</reference>
<name>A0A1M7G197_9BRAD</name>
<sequence length="292" mass="31358">MSKLKDISEALDGIEDGATIGIGGWIFNSQPMALVRELIRRNKRNLRLVPAPGSIAPDMLIGAGCVAETGCVFISFEQFGLAPHFRRAAESGSIRIHELDGPAIAGGLRAAACDLPYGLIPDMCTDLARVNPQTYQPVPRTTGERAMLKVPAIHLDVVLLHAQQADELGNVQYFGPVFFDVLMAQAAKKVIVSVDRIVPTEVIRRSNHLTKLPSAFVHSVVETPFGAHPTSSGGLYEADDDHLGEYVRASGGAASFAKYLETYVSGVASHRDYHKRIGSPRLPEPAAPQAGV</sequence>
<organism evidence="2 3">
    <name type="scientific">Bradyrhizobium lablabi</name>
    <dbReference type="NCBI Taxonomy" id="722472"/>
    <lineage>
        <taxon>Bacteria</taxon>
        <taxon>Pseudomonadati</taxon>
        <taxon>Pseudomonadota</taxon>
        <taxon>Alphaproteobacteria</taxon>
        <taxon>Hyphomicrobiales</taxon>
        <taxon>Nitrobacteraceae</taxon>
        <taxon>Bradyrhizobium</taxon>
    </lineage>
</organism>
<evidence type="ECO:0000256" key="1">
    <source>
        <dbReference type="ARBA" id="ARBA00022679"/>
    </source>
</evidence>
<gene>
    <name evidence="2" type="ORF">SAMN05444171_6392</name>
</gene>
<dbReference type="Gene3D" id="3.40.1080.10">
    <property type="entry name" value="Glutaconate Coenzyme A-transferase"/>
    <property type="match status" value="1"/>
</dbReference>
<dbReference type="Pfam" id="PF01144">
    <property type="entry name" value="CoA_trans"/>
    <property type="match status" value="1"/>
</dbReference>
<dbReference type="SMART" id="SM00882">
    <property type="entry name" value="CoA_trans"/>
    <property type="match status" value="1"/>
</dbReference>
<dbReference type="OrthoDB" id="9777193at2"/>
<dbReference type="EMBL" id="FNTI01000001">
    <property type="protein sequence ID" value="SEE13943.1"/>
    <property type="molecule type" value="Genomic_DNA"/>
</dbReference>
<dbReference type="Proteomes" id="UP000183208">
    <property type="component" value="Unassembled WGS sequence"/>
</dbReference>
<dbReference type="InterPro" id="IPR004165">
    <property type="entry name" value="CoA_trans_fam_I"/>
</dbReference>
<protein>
    <submittedName>
        <fullName evidence="2">Glutaconate CoA-transferase subunit A</fullName>
    </submittedName>
</protein>
<evidence type="ECO:0000313" key="3">
    <source>
        <dbReference type="Proteomes" id="UP000183208"/>
    </source>
</evidence>
<keyword evidence="1 2" id="KW-0808">Transferase</keyword>
<dbReference type="PANTHER" id="PTHR13707:SF60">
    <property type="entry name" value="ACETATE COA-TRANSFERASE SUBUNIT ALPHA"/>
    <property type="match status" value="1"/>
</dbReference>
<dbReference type="InterPro" id="IPR037171">
    <property type="entry name" value="NagB/RpiA_transferase-like"/>
</dbReference>
<dbReference type="PANTHER" id="PTHR13707">
    <property type="entry name" value="KETOACID-COENZYME A TRANSFERASE"/>
    <property type="match status" value="1"/>
</dbReference>
<accession>A0A1M7G197</accession>
<evidence type="ECO:0000313" key="2">
    <source>
        <dbReference type="EMBL" id="SEE13943.1"/>
    </source>
</evidence>
<dbReference type="RefSeq" id="WP_074827540.1">
    <property type="nucleotide sequence ID" value="NZ_FNTI01000001.1"/>
</dbReference>
<dbReference type="SUPFAM" id="SSF100950">
    <property type="entry name" value="NagB/RpiA/CoA transferase-like"/>
    <property type="match status" value="1"/>
</dbReference>
<dbReference type="GO" id="GO:0008410">
    <property type="term" value="F:CoA-transferase activity"/>
    <property type="evidence" value="ECO:0007669"/>
    <property type="project" value="InterPro"/>
</dbReference>
<proteinExistence type="predicted"/>